<gene>
    <name evidence="1" type="ORF">NCTC11341_00347</name>
</gene>
<protein>
    <submittedName>
        <fullName evidence="1">Uncharacterized protein</fullName>
    </submittedName>
</protein>
<sequence length="101" mass="11521">MKSGFSSISEQENHSGYSLMLLQKFFISRVQISFWKWPVKLLKMLFSTGGCLILMTGNMKSSLKCLMLRLQMILPSKNCWQGNLNGMCNCTRTFILISSGR</sequence>
<dbReference type="EMBL" id="UGBT01000001">
    <property type="protein sequence ID" value="STH68857.1"/>
    <property type="molecule type" value="Genomic_DNA"/>
</dbReference>
<dbReference type="Proteomes" id="UP000254428">
    <property type="component" value="Unassembled WGS sequence"/>
</dbReference>
<evidence type="ECO:0000313" key="2">
    <source>
        <dbReference type="Proteomes" id="UP000254428"/>
    </source>
</evidence>
<accession>A0A376NRH4</accession>
<reference evidence="1 2" key="1">
    <citation type="submission" date="2018-06" db="EMBL/GenBank/DDBJ databases">
        <authorList>
            <consortium name="Pathogen Informatics"/>
            <person name="Doyle S."/>
        </authorList>
    </citation>
    <scope>NUCLEOTIDE SEQUENCE [LARGE SCALE GENOMIC DNA]</scope>
    <source>
        <strain evidence="1 2">NCTC11341</strain>
    </source>
</reference>
<proteinExistence type="predicted"/>
<evidence type="ECO:0000313" key="1">
    <source>
        <dbReference type="EMBL" id="STH68857.1"/>
    </source>
</evidence>
<dbReference type="AlphaFoldDB" id="A0A376NRH4"/>
<name>A0A376NRH4_ECOLX</name>
<organism evidence="1 2">
    <name type="scientific">Escherichia coli</name>
    <dbReference type="NCBI Taxonomy" id="562"/>
    <lineage>
        <taxon>Bacteria</taxon>
        <taxon>Pseudomonadati</taxon>
        <taxon>Pseudomonadota</taxon>
        <taxon>Gammaproteobacteria</taxon>
        <taxon>Enterobacterales</taxon>
        <taxon>Enterobacteriaceae</taxon>
        <taxon>Escherichia</taxon>
    </lineage>
</organism>